<dbReference type="Gramene" id="OMO80578">
    <property type="protein sequence ID" value="OMO80578"/>
    <property type="gene ID" value="CCACVL1_12873"/>
</dbReference>
<name>A0A1R3IDE0_COCAP</name>
<organism evidence="1 2">
    <name type="scientific">Corchorus capsularis</name>
    <name type="common">Jute</name>
    <dbReference type="NCBI Taxonomy" id="210143"/>
    <lineage>
        <taxon>Eukaryota</taxon>
        <taxon>Viridiplantae</taxon>
        <taxon>Streptophyta</taxon>
        <taxon>Embryophyta</taxon>
        <taxon>Tracheophyta</taxon>
        <taxon>Spermatophyta</taxon>
        <taxon>Magnoliopsida</taxon>
        <taxon>eudicotyledons</taxon>
        <taxon>Gunneridae</taxon>
        <taxon>Pentapetalae</taxon>
        <taxon>rosids</taxon>
        <taxon>malvids</taxon>
        <taxon>Malvales</taxon>
        <taxon>Malvaceae</taxon>
        <taxon>Grewioideae</taxon>
        <taxon>Apeibeae</taxon>
        <taxon>Corchorus</taxon>
    </lineage>
</organism>
<evidence type="ECO:0000313" key="2">
    <source>
        <dbReference type="Proteomes" id="UP000188268"/>
    </source>
</evidence>
<keyword evidence="2" id="KW-1185">Reference proteome</keyword>
<dbReference type="AlphaFoldDB" id="A0A1R3IDE0"/>
<dbReference type="Proteomes" id="UP000188268">
    <property type="component" value="Unassembled WGS sequence"/>
</dbReference>
<comment type="caution">
    <text evidence="1">The sequence shown here is derived from an EMBL/GenBank/DDBJ whole genome shotgun (WGS) entry which is preliminary data.</text>
</comment>
<sequence>MAPVRSMLTEVEVAVGHPLRTLR</sequence>
<protein>
    <submittedName>
        <fullName evidence="1">Uncharacterized protein</fullName>
    </submittedName>
</protein>
<reference evidence="1 2" key="1">
    <citation type="submission" date="2013-09" db="EMBL/GenBank/DDBJ databases">
        <title>Corchorus capsularis genome sequencing.</title>
        <authorList>
            <person name="Alam M."/>
            <person name="Haque M.S."/>
            <person name="Islam M.S."/>
            <person name="Emdad E.M."/>
            <person name="Islam M.M."/>
            <person name="Ahmed B."/>
            <person name="Halim A."/>
            <person name="Hossen Q.M.M."/>
            <person name="Hossain M.Z."/>
            <person name="Ahmed R."/>
            <person name="Khan M.M."/>
            <person name="Islam R."/>
            <person name="Rashid M.M."/>
            <person name="Khan S.A."/>
            <person name="Rahman M.S."/>
            <person name="Alam M."/>
        </authorList>
    </citation>
    <scope>NUCLEOTIDE SEQUENCE [LARGE SCALE GENOMIC DNA]</scope>
    <source>
        <strain evidence="2">cv. CVL-1</strain>
        <tissue evidence="1">Whole seedling</tissue>
    </source>
</reference>
<gene>
    <name evidence="1" type="ORF">CCACVL1_12873</name>
</gene>
<accession>A0A1R3IDE0</accession>
<proteinExistence type="predicted"/>
<evidence type="ECO:0000313" key="1">
    <source>
        <dbReference type="EMBL" id="OMO80578.1"/>
    </source>
</evidence>
<dbReference type="EMBL" id="AWWV01010292">
    <property type="protein sequence ID" value="OMO80578.1"/>
    <property type="molecule type" value="Genomic_DNA"/>
</dbReference>